<dbReference type="EMBL" id="KI393609">
    <property type="protein sequence ID" value="ERN07714.1"/>
    <property type="molecule type" value="Genomic_DNA"/>
</dbReference>
<dbReference type="HOGENOM" id="CLU_1951663_0_0_1"/>
<proteinExistence type="predicted"/>
<reference evidence="2" key="1">
    <citation type="journal article" date="2013" name="Science">
        <title>The Amborella genome and the evolution of flowering plants.</title>
        <authorList>
            <consortium name="Amborella Genome Project"/>
        </authorList>
    </citation>
    <scope>NUCLEOTIDE SEQUENCE [LARGE SCALE GENOMIC DNA]</scope>
</reference>
<accession>W1PJ21</accession>
<evidence type="ECO:0000313" key="2">
    <source>
        <dbReference type="Proteomes" id="UP000017836"/>
    </source>
</evidence>
<evidence type="ECO:0000313" key="1">
    <source>
        <dbReference type="EMBL" id="ERN07714.1"/>
    </source>
</evidence>
<organism evidence="1 2">
    <name type="scientific">Amborella trichopoda</name>
    <dbReference type="NCBI Taxonomy" id="13333"/>
    <lineage>
        <taxon>Eukaryota</taxon>
        <taxon>Viridiplantae</taxon>
        <taxon>Streptophyta</taxon>
        <taxon>Embryophyta</taxon>
        <taxon>Tracheophyta</taxon>
        <taxon>Spermatophyta</taxon>
        <taxon>Magnoliopsida</taxon>
        <taxon>Amborellales</taxon>
        <taxon>Amborellaceae</taxon>
        <taxon>Amborella</taxon>
    </lineage>
</organism>
<dbReference type="Proteomes" id="UP000017836">
    <property type="component" value="Unassembled WGS sequence"/>
</dbReference>
<gene>
    <name evidence="1" type="ORF">AMTR_s00012p00028450</name>
</gene>
<protein>
    <submittedName>
        <fullName evidence="1">Uncharacterized protein</fullName>
    </submittedName>
</protein>
<dbReference type="Gramene" id="ERN07714">
    <property type="protein sequence ID" value="ERN07714"/>
    <property type="gene ID" value="AMTR_s00012p00028450"/>
</dbReference>
<name>W1PJ21_AMBTC</name>
<keyword evidence="2" id="KW-1185">Reference proteome</keyword>
<sequence>MSRSTAGARCYIAGVLWLQRFHCWSAYFQCRSVFSDCRSAVGQTKYYRRAHWYCQRAHSECRSALLHCRSAVAPEASLPESVVELLEHSSQYAGAMPVKQSTDGAHIVTAGARIRTVISHWPNLLLNHA</sequence>
<dbReference type="AlphaFoldDB" id="W1PJ21"/>